<keyword evidence="5 6" id="KW-0472">Membrane</keyword>
<feature type="transmembrane region" description="Helical" evidence="6">
    <location>
        <begin position="146"/>
        <end position="166"/>
    </location>
</feature>
<keyword evidence="2" id="KW-1003">Cell membrane</keyword>
<dbReference type="PANTHER" id="PTHR34857">
    <property type="entry name" value="SLL0384 PROTEIN"/>
    <property type="match status" value="1"/>
</dbReference>
<dbReference type="PATRIC" id="fig|1195236.3.peg.3549"/>
<evidence type="ECO:0000256" key="6">
    <source>
        <dbReference type="SAM" id="Phobius"/>
    </source>
</evidence>
<dbReference type="EMBL" id="AORV01000045">
    <property type="protein sequence ID" value="EMS70957.1"/>
    <property type="molecule type" value="Genomic_DNA"/>
</dbReference>
<keyword evidence="4 6" id="KW-1133">Transmembrane helix</keyword>
<organism evidence="7 8">
    <name type="scientific">Ruminiclostridium cellobioparum subsp. termitidis CT1112</name>
    <dbReference type="NCBI Taxonomy" id="1195236"/>
    <lineage>
        <taxon>Bacteria</taxon>
        <taxon>Bacillati</taxon>
        <taxon>Bacillota</taxon>
        <taxon>Clostridia</taxon>
        <taxon>Eubacteriales</taxon>
        <taxon>Oscillospiraceae</taxon>
        <taxon>Ruminiclostridium</taxon>
    </lineage>
</organism>
<feature type="transmembrane region" description="Helical" evidence="6">
    <location>
        <begin position="241"/>
        <end position="265"/>
    </location>
</feature>
<feature type="transmembrane region" description="Helical" evidence="6">
    <location>
        <begin position="29"/>
        <end position="46"/>
    </location>
</feature>
<dbReference type="STRING" id="1195236.CTER_3321"/>
<keyword evidence="3 6" id="KW-0812">Transmembrane</keyword>
<sequence length="268" mass="30005">MADIIGSVMEVKHIDELSKQKNPVNNIHPLFKLILTLVYICVLASFSRYEVIGLLPFILYPVVIILVCDIPLNKIFKRVLFIEPFIVITGILNPVFDKNLVEIGGFVVSGGWLTFFSLVIRSTLMVTAGFLLIATTGIDDIAKTLSLLKVPSVFVLLFLLTYRYIFVLMDEAGRLLKAYYMRAPGQSGVRVRVWGSMVGQLLIRTYNRAQTIYQSMVLKGYNGRYNSVAGKRVKTGDVVYFALWLAFIAAVRIYNIPLLISALVAGNI</sequence>
<protein>
    <submittedName>
        <fullName evidence="7">Cobalt ABC transporter, permease protein CbiQ</fullName>
    </submittedName>
</protein>
<dbReference type="NCBIfam" id="TIGR02454">
    <property type="entry name" value="ECF_T_CbiQ"/>
    <property type="match status" value="1"/>
</dbReference>
<keyword evidence="8" id="KW-1185">Reference proteome</keyword>
<dbReference type="GO" id="GO:0043190">
    <property type="term" value="C:ATP-binding cassette (ABC) transporter complex"/>
    <property type="evidence" value="ECO:0007669"/>
    <property type="project" value="InterPro"/>
</dbReference>
<comment type="subcellular location">
    <subcellularLocation>
        <location evidence="1">Cell membrane</location>
        <topology evidence="1">Multi-pass membrane protein</topology>
    </subcellularLocation>
</comment>
<dbReference type="AlphaFoldDB" id="S0FHL4"/>
<dbReference type="InterPro" id="IPR003339">
    <property type="entry name" value="ABC/ECF_trnsptr_transmembrane"/>
</dbReference>
<dbReference type="Proteomes" id="UP000014155">
    <property type="component" value="Unassembled WGS sequence"/>
</dbReference>
<feature type="transmembrane region" description="Helical" evidence="6">
    <location>
        <begin position="111"/>
        <end position="134"/>
    </location>
</feature>
<evidence type="ECO:0000313" key="8">
    <source>
        <dbReference type="Proteomes" id="UP000014155"/>
    </source>
</evidence>
<feature type="transmembrane region" description="Helical" evidence="6">
    <location>
        <begin position="79"/>
        <end position="96"/>
    </location>
</feature>
<dbReference type="InterPro" id="IPR051611">
    <property type="entry name" value="ECF_transporter_component"/>
</dbReference>
<gene>
    <name evidence="7" type="ORF">CTER_3321</name>
</gene>
<evidence type="ECO:0000256" key="1">
    <source>
        <dbReference type="ARBA" id="ARBA00004651"/>
    </source>
</evidence>
<proteinExistence type="predicted"/>
<evidence type="ECO:0000256" key="2">
    <source>
        <dbReference type="ARBA" id="ARBA00022475"/>
    </source>
</evidence>
<evidence type="ECO:0000256" key="4">
    <source>
        <dbReference type="ARBA" id="ARBA00022989"/>
    </source>
</evidence>
<name>S0FHL4_RUMCE</name>
<dbReference type="PANTHER" id="PTHR34857:SF2">
    <property type="entry name" value="SLL0384 PROTEIN"/>
    <property type="match status" value="1"/>
</dbReference>
<evidence type="ECO:0000313" key="7">
    <source>
        <dbReference type="EMBL" id="EMS70957.1"/>
    </source>
</evidence>
<dbReference type="Pfam" id="PF02361">
    <property type="entry name" value="CbiQ"/>
    <property type="match status" value="1"/>
</dbReference>
<dbReference type="RefSeq" id="WP_004627478.1">
    <property type="nucleotide sequence ID" value="NZ_AORV01000045.1"/>
</dbReference>
<evidence type="ECO:0000256" key="3">
    <source>
        <dbReference type="ARBA" id="ARBA00022692"/>
    </source>
</evidence>
<reference evidence="7 8" key="1">
    <citation type="journal article" date="2013" name="Genome Announc.">
        <title>Draft Genome Sequence of the Cellulolytic, Mesophilic, Anaerobic Bacterium Clostridium termitidis Strain CT1112 (DSM 5398).</title>
        <authorList>
            <person name="Lal S."/>
            <person name="Ramachandran U."/>
            <person name="Zhang X."/>
            <person name="Munir R."/>
            <person name="Sparling R."/>
            <person name="Levin D.B."/>
        </authorList>
    </citation>
    <scope>NUCLEOTIDE SEQUENCE [LARGE SCALE GENOMIC DNA]</scope>
    <source>
        <strain evidence="7 8">CT1112</strain>
    </source>
</reference>
<dbReference type="GO" id="GO:0006824">
    <property type="term" value="P:cobalt ion transport"/>
    <property type="evidence" value="ECO:0007669"/>
    <property type="project" value="InterPro"/>
</dbReference>
<feature type="transmembrane region" description="Helical" evidence="6">
    <location>
        <begin position="52"/>
        <end position="72"/>
    </location>
</feature>
<dbReference type="InterPro" id="IPR012809">
    <property type="entry name" value="ECF_CbiQ"/>
</dbReference>
<evidence type="ECO:0000256" key="5">
    <source>
        <dbReference type="ARBA" id="ARBA00023136"/>
    </source>
</evidence>
<comment type="caution">
    <text evidence="7">The sequence shown here is derived from an EMBL/GenBank/DDBJ whole genome shotgun (WGS) entry which is preliminary data.</text>
</comment>
<dbReference type="eggNOG" id="COG0619">
    <property type="taxonomic scope" value="Bacteria"/>
</dbReference>
<dbReference type="CDD" id="cd16914">
    <property type="entry name" value="EcfT"/>
    <property type="match status" value="1"/>
</dbReference>
<accession>S0FHL4</accession>